<dbReference type="EMBL" id="BORC01000003">
    <property type="protein sequence ID" value="GIN62168.1"/>
    <property type="molecule type" value="Genomic_DNA"/>
</dbReference>
<dbReference type="Proteomes" id="UP000682111">
    <property type="component" value="Unassembled WGS sequence"/>
</dbReference>
<gene>
    <name evidence="1" type="ORF">J27TS8_21610</name>
</gene>
<sequence length="101" mass="11748">MTAVEGILSIRRIKGSDILLLNDTPLVKSLSHFNEKEITVTIECENDRAQTFSGVAEIFYFEGQQQYHRGIKYVSDFFIDDVDIMEWLERLEGKYIKLTVK</sequence>
<name>A0A919WI14_9BACI</name>
<evidence type="ECO:0000313" key="1">
    <source>
        <dbReference type="EMBL" id="GIN62168.1"/>
    </source>
</evidence>
<dbReference type="RefSeq" id="WP_095310597.1">
    <property type="nucleotide sequence ID" value="NZ_BORC01000003.1"/>
</dbReference>
<dbReference type="OrthoDB" id="2911885at2"/>
<comment type="caution">
    <text evidence="1">The sequence shown here is derived from an EMBL/GenBank/DDBJ whole genome shotgun (WGS) entry which is preliminary data.</text>
</comment>
<evidence type="ECO:0000313" key="2">
    <source>
        <dbReference type="Proteomes" id="UP000682111"/>
    </source>
</evidence>
<accession>A0A919WI14</accession>
<organism evidence="1 2">
    <name type="scientific">Robertmurraya siralis</name>
    <dbReference type="NCBI Taxonomy" id="77777"/>
    <lineage>
        <taxon>Bacteria</taxon>
        <taxon>Bacillati</taxon>
        <taxon>Bacillota</taxon>
        <taxon>Bacilli</taxon>
        <taxon>Bacillales</taxon>
        <taxon>Bacillaceae</taxon>
        <taxon>Robertmurraya</taxon>
    </lineage>
</organism>
<dbReference type="AlphaFoldDB" id="A0A919WI14"/>
<protein>
    <submittedName>
        <fullName evidence="1">Uncharacterized protein</fullName>
    </submittedName>
</protein>
<reference evidence="1" key="1">
    <citation type="submission" date="2021-03" db="EMBL/GenBank/DDBJ databases">
        <title>Antimicrobial resistance genes in bacteria isolated from Japanese honey, and their potential for conferring macrolide and lincosamide resistance in the American foulbrood pathogen Paenibacillus larvae.</title>
        <authorList>
            <person name="Okamoto M."/>
            <person name="Kumagai M."/>
            <person name="Kanamori H."/>
            <person name="Takamatsu D."/>
        </authorList>
    </citation>
    <scope>NUCLEOTIDE SEQUENCE</scope>
    <source>
        <strain evidence="1">J27TS8</strain>
    </source>
</reference>
<keyword evidence="2" id="KW-1185">Reference proteome</keyword>
<proteinExistence type="predicted"/>